<comment type="similarity">
    <text evidence="4 12">Belongs to the glycosyl hydrolase 13 family.</text>
</comment>
<protein>
    <recommendedName>
        <fullName evidence="6 13">Alpha-amylase</fullName>
        <ecNumber evidence="6 13">3.2.1.1</ecNumber>
    </recommendedName>
</protein>
<gene>
    <name evidence="16" type="ORF">ANN_06061</name>
</gene>
<dbReference type="SUPFAM" id="SSF51445">
    <property type="entry name" value="(Trans)glycosidases"/>
    <property type="match status" value="1"/>
</dbReference>
<keyword evidence="14" id="KW-0732">Signal</keyword>
<dbReference type="PRINTS" id="PR00110">
    <property type="entry name" value="ALPHAAMYLASE"/>
</dbReference>
<evidence type="ECO:0000256" key="14">
    <source>
        <dbReference type="SAM" id="SignalP"/>
    </source>
</evidence>
<sequence>MAKSHLRRQLAMPSCAMRLSVASFLLIVVEIVSAHKDPHTAEGRSAIVHLFEWKFDDIAAECERFLAPHGYAGVQVSPVHENLLVLSPNRPWWERYQLISYNITSRSGDEAQFRSMVRRCNDVKVRIYVDVVLNHMSGNHPNASGVAGSIAYPVNLSYPAIPYGPQDFHTPCGINNYNDPGNVRNCELAGLHDLKQGTDYVREKLVQLLDELVDAGVAGFRIDAAKHMWPSDLEYVYNQVNNLNTEHGFANDSRPFFYQEVIDMGDGGVRATEYTPFGRVTEFKYGAELGRAFRGNNAVKWLSGFGPQWGFVPDGDAVVFVDNHDTQRAHRAGGSQILTHKDPKLYKSRREDLGKAYARYHLCRKDFSVPEIYVMRNVIAVFQQMAVAFMLAYPYGYPRIMSSYYFTYSDEGPPQDGNGTIISPSLNSDDTCGNGWVCEHRWRQIYNMVDFRNVVTGERYSFVICFRILHPKFACRLEAQDNLKITR</sequence>
<keyword evidence="7 13" id="KW-0378">Hydrolase</keyword>
<dbReference type="InterPro" id="IPR006047">
    <property type="entry name" value="GH13_cat_dom"/>
</dbReference>
<evidence type="ECO:0000256" key="4">
    <source>
        <dbReference type="ARBA" id="ARBA00008061"/>
    </source>
</evidence>
<dbReference type="InterPro" id="IPR006046">
    <property type="entry name" value="Alpha_amylase"/>
</dbReference>
<dbReference type="Gene3D" id="3.20.20.80">
    <property type="entry name" value="Glycosidases"/>
    <property type="match status" value="2"/>
</dbReference>
<keyword evidence="10 13" id="KW-0119">Carbohydrate metabolism</keyword>
<reference evidence="16 17" key="1">
    <citation type="journal article" date="2022" name="Allergy">
        <title>Genome assembly and annotation of Periplaneta americana reveal a comprehensive cockroach allergen profile.</title>
        <authorList>
            <person name="Wang L."/>
            <person name="Xiong Q."/>
            <person name="Saelim N."/>
            <person name="Wang L."/>
            <person name="Nong W."/>
            <person name="Wan A.T."/>
            <person name="Shi M."/>
            <person name="Liu X."/>
            <person name="Cao Q."/>
            <person name="Hui J.H.L."/>
            <person name="Sookrung N."/>
            <person name="Leung T.F."/>
            <person name="Tungtrongchitr A."/>
            <person name="Tsui S.K.W."/>
        </authorList>
    </citation>
    <scope>NUCLEOTIDE SEQUENCE [LARGE SCALE GENOMIC DNA]</scope>
    <source>
        <strain evidence="16">PWHHKU_190912</strain>
    </source>
</reference>
<feature type="chain" id="PRO_5046732665" description="Alpha-amylase" evidence="14">
    <location>
        <begin position="35"/>
        <end position="487"/>
    </location>
</feature>
<evidence type="ECO:0000256" key="12">
    <source>
        <dbReference type="RuleBase" id="RU003615"/>
    </source>
</evidence>
<keyword evidence="11 13" id="KW-0326">Glycosidase</keyword>
<comment type="catalytic activity">
    <reaction evidence="1 13">
        <text>Endohydrolysis of (1-&gt;4)-alpha-D-glucosidic linkages in polysaccharides containing three or more (1-&gt;4)-alpha-linked D-glucose units.</text>
        <dbReference type="EC" id="3.2.1.1"/>
    </reaction>
</comment>
<dbReference type="Pfam" id="PF00128">
    <property type="entry name" value="Alpha-amylase"/>
    <property type="match status" value="1"/>
</dbReference>
<comment type="cofactor">
    <cofactor evidence="3">
        <name>chloride</name>
        <dbReference type="ChEBI" id="CHEBI:17996"/>
    </cofactor>
</comment>
<evidence type="ECO:0000259" key="15">
    <source>
        <dbReference type="SMART" id="SM00642"/>
    </source>
</evidence>
<evidence type="ECO:0000256" key="7">
    <source>
        <dbReference type="ARBA" id="ARBA00022801"/>
    </source>
</evidence>
<comment type="subunit">
    <text evidence="5">Monomer.</text>
</comment>
<comment type="cofactor">
    <cofactor evidence="2">
        <name>Ca(2+)</name>
        <dbReference type="ChEBI" id="CHEBI:29108"/>
    </cofactor>
</comment>
<dbReference type="PANTHER" id="PTHR43447">
    <property type="entry name" value="ALPHA-AMYLASE"/>
    <property type="match status" value="1"/>
</dbReference>
<evidence type="ECO:0000313" key="16">
    <source>
        <dbReference type="EMBL" id="KAJ4444269.1"/>
    </source>
</evidence>
<evidence type="ECO:0000256" key="9">
    <source>
        <dbReference type="ARBA" id="ARBA00023214"/>
    </source>
</evidence>
<organism evidence="16 17">
    <name type="scientific">Periplaneta americana</name>
    <name type="common">American cockroach</name>
    <name type="synonym">Blatta americana</name>
    <dbReference type="NCBI Taxonomy" id="6978"/>
    <lineage>
        <taxon>Eukaryota</taxon>
        <taxon>Metazoa</taxon>
        <taxon>Ecdysozoa</taxon>
        <taxon>Arthropoda</taxon>
        <taxon>Hexapoda</taxon>
        <taxon>Insecta</taxon>
        <taxon>Pterygota</taxon>
        <taxon>Neoptera</taxon>
        <taxon>Polyneoptera</taxon>
        <taxon>Dictyoptera</taxon>
        <taxon>Blattodea</taxon>
        <taxon>Blattoidea</taxon>
        <taxon>Blattidae</taxon>
        <taxon>Blattinae</taxon>
        <taxon>Periplaneta</taxon>
    </lineage>
</organism>
<dbReference type="InterPro" id="IPR017853">
    <property type="entry name" value="GH"/>
</dbReference>
<accession>A0ABQ8TCH9</accession>
<dbReference type="CDD" id="cd11317">
    <property type="entry name" value="AmyAc_bac_euk_AmyA"/>
    <property type="match status" value="1"/>
</dbReference>
<dbReference type="EC" id="3.2.1.1" evidence="6 13"/>
<keyword evidence="9" id="KW-0868">Chloride</keyword>
<keyword evidence="8" id="KW-1015">Disulfide bond</keyword>
<dbReference type="SMART" id="SM00642">
    <property type="entry name" value="Aamy"/>
    <property type="match status" value="1"/>
</dbReference>
<evidence type="ECO:0000256" key="10">
    <source>
        <dbReference type="ARBA" id="ARBA00023277"/>
    </source>
</evidence>
<evidence type="ECO:0000256" key="3">
    <source>
        <dbReference type="ARBA" id="ARBA00001923"/>
    </source>
</evidence>
<proteinExistence type="inferred from homology"/>
<feature type="domain" description="Glycosyl hydrolase family 13 catalytic" evidence="15">
    <location>
        <begin position="45"/>
        <end position="452"/>
    </location>
</feature>
<evidence type="ECO:0000256" key="2">
    <source>
        <dbReference type="ARBA" id="ARBA00001913"/>
    </source>
</evidence>
<comment type="caution">
    <text evidence="16">The sequence shown here is derived from an EMBL/GenBank/DDBJ whole genome shotgun (WGS) entry which is preliminary data.</text>
</comment>
<evidence type="ECO:0000256" key="1">
    <source>
        <dbReference type="ARBA" id="ARBA00000548"/>
    </source>
</evidence>
<feature type="signal peptide" evidence="14">
    <location>
        <begin position="1"/>
        <end position="34"/>
    </location>
</feature>
<evidence type="ECO:0000256" key="6">
    <source>
        <dbReference type="ARBA" id="ARBA00012595"/>
    </source>
</evidence>
<evidence type="ECO:0000313" key="17">
    <source>
        <dbReference type="Proteomes" id="UP001148838"/>
    </source>
</evidence>
<evidence type="ECO:0000256" key="11">
    <source>
        <dbReference type="ARBA" id="ARBA00023295"/>
    </source>
</evidence>
<keyword evidence="17" id="KW-1185">Reference proteome</keyword>
<evidence type="ECO:0000256" key="13">
    <source>
        <dbReference type="RuleBase" id="RU361134"/>
    </source>
</evidence>
<evidence type="ECO:0000256" key="5">
    <source>
        <dbReference type="ARBA" id="ARBA00011245"/>
    </source>
</evidence>
<evidence type="ECO:0000256" key="8">
    <source>
        <dbReference type="ARBA" id="ARBA00023157"/>
    </source>
</evidence>
<dbReference type="Proteomes" id="UP001148838">
    <property type="component" value="Unassembled WGS sequence"/>
</dbReference>
<dbReference type="EMBL" id="JAJSOF020000011">
    <property type="protein sequence ID" value="KAJ4444269.1"/>
    <property type="molecule type" value="Genomic_DNA"/>
</dbReference>
<name>A0ABQ8TCH9_PERAM</name>